<evidence type="ECO:0000259" key="7">
    <source>
        <dbReference type="PROSITE" id="PS51382"/>
    </source>
</evidence>
<dbReference type="PROSITE" id="PS51382">
    <property type="entry name" value="SPX"/>
    <property type="match status" value="1"/>
</dbReference>
<dbReference type="Gene3D" id="3.30.40.10">
    <property type="entry name" value="Zinc/RING finger domain, C3HC4 (zinc finger)"/>
    <property type="match status" value="1"/>
</dbReference>
<keyword evidence="2 4" id="KW-0863">Zinc-finger</keyword>
<accession>A0A5J5F9D3</accession>
<dbReference type="OrthoDB" id="5588846at2759"/>
<reference evidence="8 9" key="1">
    <citation type="submission" date="2019-09" db="EMBL/GenBank/DDBJ databases">
        <title>Draft genome of the ectomycorrhizal ascomycete Sphaerosporella brunnea.</title>
        <authorList>
            <consortium name="DOE Joint Genome Institute"/>
            <person name="Benucci G.M."/>
            <person name="Marozzi G."/>
            <person name="Antonielli L."/>
            <person name="Sanchez S."/>
            <person name="Marco P."/>
            <person name="Wang X."/>
            <person name="Falini L.B."/>
            <person name="Barry K."/>
            <person name="Haridas S."/>
            <person name="Lipzen A."/>
            <person name="Labutti K."/>
            <person name="Grigoriev I.V."/>
            <person name="Murat C."/>
            <person name="Martin F."/>
            <person name="Albertini E."/>
            <person name="Donnini D."/>
            <person name="Bonito G."/>
        </authorList>
    </citation>
    <scope>NUCLEOTIDE SEQUENCE [LARGE SCALE GENOMIC DNA]</scope>
    <source>
        <strain evidence="8 9">Sb_GMNB300</strain>
    </source>
</reference>
<protein>
    <submittedName>
        <fullName evidence="8">SPX domain-containing protein</fullName>
    </submittedName>
</protein>
<dbReference type="InterPro" id="IPR013083">
    <property type="entry name" value="Znf_RING/FYVE/PHD"/>
</dbReference>
<evidence type="ECO:0000256" key="2">
    <source>
        <dbReference type="ARBA" id="ARBA00022771"/>
    </source>
</evidence>
<dbReference type="GO" id="GO:0008270">
    <property type="term" value="F:zinc ion binding"/>
    <property type="evidence" value="ECO:0007669"/>
    <property type="project" value="UniProtKB-KW"/>
</dbReference>
<evidence type="ECO:0000256" key="1">
    <source>
        <dbReference type="ARBA" id="ARBA00022723"/>
    </source>
</evidence>
<dbReference type="Pfam" id="PF00097">
    <property type="entry name" value="zf-C3HC4"/>
    <property type="match status" value="1"/>
</dbReference>
<dbReference type="SUPFAM" id="SSF57850">
    <property type="entry name" value="RING/U-box"/>
    <property type="match status" value="1"/>
</dbReference>
<organism evidence="8 9">
    <name type="scientific">Sphaerosporella brunnea</name>
    <dbReference type="NCBI Taxonomy" id="1250544"/>
    <lineage>
        <taxon>Eukaryota</taxon>
        <taxon>Fungi</taxon>
        <taxon>Dikarya</taxon>
        <taxon>Ascomycota</taxon>
        <taxon>Pezizomycotina</taxon>
        <taxon>Pezizomycetes</taxon>
        <taxon>Pezizales</taxon>
        <taxon>Pyronemataceae</taxon>
        <taxon>Sphaerosporella</taxon>
    </lineage>
</organism>
<dbReference type="PANTHER" id="PTHR23327:SF51">
    <property type="entry name" value="TRANSCRIPTIONAL REGULATOR OF YEAST FORM ADHERENCE 3"/>
    <property type="match status" value="1"/>
</dbReference>
<dbReference type="InParanoid" id="A0A5J5F9D3"/>
<dbReference type="Proteomes" id="UP000326924">
    <property type="component" value="Unassembled WGS sequence"/>
</dbReference>
<comment type="caution">
    <text evidence="8">The sequence shown here is derived from an EMBL/GenBank/DDBJ whole genome shotgun (WGS) entry which is preliminary data.</text>
</comment>
<name>A0A5J5F9D3_9PEZI</name>
<feature type="compositionally biased region" description="Low complexity" evidence="5">
    <location>
        <begin position="127"/>
        <end position="152"/>
    </location>
</feature>
<keyword evidence="9" id="KW-1185">Reference proteome</keyword>
<dbReference type="SMART" id="SM00184">
    <property type="entry name" value="RING"/>
    <property type="match status" value="1"/>
</dbReference>
<dbReference type="InterPro" id="IPR001841">
    <property type="entry name" value="Znf_RING"/>
</dbReference>
<dbReference type="PROSITE" id="PS50089">
    <property type="entry name" value="ZF_RING_2"/>
    <property type="match status" value="1"/>
</dbReference>
<dbReference type="PROSITE" id="PS00518">
    <property type="entry name" value="ZF_RING_1"/>
    <property type="match status" value="1"/>
</dbReference>
<feature type="domain" description="RING-type" evidence="6">
    <location>
        <begin position="376"/>
        <end position="415"/>
    </location>
</feature>
<dbReference type="Pfam" id="PF03105">
    <property type="entry name" value="SPX"/>
    <property type="match status" value="1"/>
</dbReference>
<evidence type="ECO:0000256" key="4">
    <source>
        <dbReference type="PROSITE-ProRule" id="PRU00175"/>
    </source>
</evidence>
<proteinExistence type="predicted"/>
<sequence length="481" mass="54246">MKFAHTFNETLSSENFPPEWQAAAIRYRQLKKCIKRVKEELDALGLDVQTLKELISECREGGAATGAPTLQYMFDGTIQSFQPKLVLTVRGSDGLPLDLGLSDETRQSLERLLQQRGTRPRPLNRRSSMASSQSDSSSDSSPSETSDVSAASITSASDVESSHYPLNPESVSTIEIPLNHDSEFFRDLAAELLVLGKIQSNAAKTIESEIVAMGDKVIVVATPQTSTMRRSDLYPWREIFRIYLETGIFFSTLEIEGHKERTVEDAQARLEKFLQEVDKLGLRTSFKQRNSHLLFNRFVAINEEVLRVLRFQAINKMAMTKILKKFDKRTALGARETFPTFVASNPFLASQLSKAICFTMSNKLLTIIPQLEDYLCPICQSISVKPVRLSCAHVFCVRCLVKLQREVKRFCPMCRGDVVMQADATNLDMSLLNFLKTYFPREAREKQRENENEVVQEQWRNVQLRTAAGEAMGSDAGCVVM</sequence>
<evidence type="ECO:0000256" key="3">
    <source>
        <dbReference type="ARBA" id="ARBA00022833"/>
    </source>
</evidence>
<dbReference type="EMBL" id="VXIS01000011">
    <property type="protein sequence ID" value="KAA8913853.1"/>
    <property type="molecule type" value="Genomic_DNA"/>
</dbReference>
<feature type="domain" description="SPX" evidence="7">
    <location>
        <begin position="1"/>
        <end position="340"/>
    </location>
</feature>
<keyword evidence="1" id="KW-0479">Metal-binding</keyword>
<feature type="region of interest" description="Disordered" evidence="5">
    <location>
        <begin position="112"/>
        <end position="166"/>
    </location>
</feature>
<evidence type="ECO:0000313" key="9">
    <source>
        <dbReference type="Proteomes" id="UP000326924"/>
    </source>
</evidence>
<evidence type="ECO:0000259" key="6">
    <source>
        <dbReference type="PROSITE" id="PS50089"/>
    </source>
</evidence>
<dbReference type="InterPro" id="IPR017907">
    <property type="entry name" value="Znf_RING_CS"/>
</dbReference>
<evidence type="ECO:0000256" key="5">
    <source>
        <dbReference type="SAM" id="MobiDB-lite"/>
    </source>
</evidence>
<dbReference type="InterPro" id="IPR018957">
    <property type="entry name" value="Znf_C3HC4_RING-type"/>
</dbReference>
<keyword evidence="3" id="KW-0862">Zinc</keyword>
<dbReference type="PANTHER" id="PTHR23327">
    <property type="entry name" value="RING FINGER PROTEIN 127"/>
    <property type="match status" value="1"/>
</dbReference>
<dbReference type="AlphaFoldDB" id="A0A5J5F9D3"/>
<evidence type="ECO:0000313" key="8">
    <source>
        <dbReference type="EMBL" id="KAA8913853.1"/>
    </source>
</evidence>
<dbReference type="InterPro" id="IPR004331">
    <property type="entry name" value="SPX_dom"/>
</dbReference>
<gene>
    <name evidence="8" type="ORF">FN846DRAFT_902474</name>
</gene>